<dbReference type="SUPFAM" id="SSF47113">
    <property type="entry name" value="Histone-fold"/>
    <property type="match status" value="1"/>
</dbReference>
<evidence type="ECO:0000256" key="1">
    <source>
        <dbReference type="ARBA" id="ARBA00004123"/>
    </source>
</evidence>
<dbReference type="GO" id="GO:0046982">
    <property type="term" value="F:protein heterodimerization activity"/>
    <property type="evidence" value="ECO:0007669"/>
    <property type="project" value="InterPro"/>
</dbReference>
<organism evidence="6 7">
    <name type="scientific">Chloropicon primus</name>
    <dbReference type="NCBI Taxonomy" id="1764295"/>
    <lineage>
        <taxon>Eukaryota</taxon>
        <taxon>Viridiplantae</taxon>
        <taxon>Chlorophyta</taxon>
        <taxon>Chloropicophyceae</taxon>
        <taxon>Chloropicales</taxon>
        <taxon>Chloropicaceae</taxon>
        <taxon>Chloropicon</taxon>
    </lineage>
</organism>
<dbReference type="CDD" id="cd07979">
    <property type="entry name" value="HFD_TAF9"/>
    <property type="match status" value="1"/>
</dbReference>
<protein>
    <submittedName>
        <fullName evidence="6">Subunit 9 of transcription initiation factor TFIID</fullName>
    </submittedName>
</protein>
<keyword evidence="3" id="KW-0805">Transcription regulation</keyword>
<dbReference type="GO" id="GO:0016251">
    <property type="term" value="F:RNA polymerase II general transcription initiation factor activity"/>
    <property type="evidence" value="ECO:0007669"/>
    <property type="project" value="TreeGrafter"/>
</dbReference>
<evidence type="ECO:0000256" key="3">
    <source>
        <dbReference type="ARBA" id="ARBA00023015"/>
    </source>
</evidence>
<dbReference type="GO" id="GO:0005669">
    <property type="term" value="C:transcription factor TFIID complex"/>
    <property type="evidence" value="ECO:0007669"/>
    <property type="project" value="TreeGrafter"/>
</dbReference>
<dbReference type="Proteomes" id="UP000316726">
    <property type="component" value="Chromosome 3"/>
</dbReference>
<dbReference type="GO" id="GO:0003743">
    <property type="term" value="F:translation initiation factor activity"/>
    <property type="evidence" value="ECO:0007669"/>
    <property type="project" value="UniProtKB-KW"/>
</dbReference>
<reference evidence="6 7" key="1">
    <citation type="submission" date="2018-07" db="EMBL/GenBank/DDBJ databases">
        <title>The complete nuclear genome of the prasinophyte Chloropicon primus (CCMP1205).</title>
        <authorList>
            <person name="Pombert J.-F."/>
            <person name="Otis C."/>
            <person name="Turmel M."/>
            <person name="Lemieux C."/>
        </authorList>
    </citation>
    <scope>NUCLEOTIDE SEQUENCE [LARGE SCALE GENOMIC DNA]</scope>
    <source>
        <strain evidence="6 7">CCMP1205</strain>
    </source>
</reference>
<dbReference type="Gene3D" id="1.10.20.10">
    <property type="entry name" value="Histone, subunit A"/>
    <property type="match status" value="1"/>
</dbReference>
<dbReference type="AlphaFoldDB" id="A0A5B8MIL2"/>
<evidence type="ECO:0000313" key="6">
    <source>
        <dbReference type="EMBL" id="QDZ20229.1"/>
    </source>
</evidence>
<dbReference type="PANTHER" id="PTHR48068">
    <property type="entry name" value="TAF9 RNA POLYMERASE II, TATA BOX-BINDING PROTEIN (TBP)-ASSOCIATED FACTOR"/>
    <property type="match status" value="1"/>
</dbReference>
<evidence type="ECO:0000256" key="2">
    <source>
        <dbReference type="ARBA" id="ARBA00007646"/>
    </source>
</evidence>
<accession>A0A5B8MIL2</accession>
<evidence type="ECO:0000256" key="4">
    <source>
        <dbReference type="ARBA" id="ARBA00023163"/>
    </source>
</evidence>
<sequence length="168" mass="18092">MAEESGSGRVEGELEMVMPAAGAGIDGVMASNHVPYAARVVADLLKEMGVEEYEPRVVYQLLEFITTYAHGVLNTAEEYAEHAGRVAEEIVWQDIALAIGKSRGPQVDPLGVFEPVVPSGFPAKPNAQLLKTMAERINAQKLPDLSKKAGLSLPGDEKMLTAQNFDIN</sequence>
<gene>
    <name evidence="6" type="ORF">A3770_03p27470</name>
</gene>
<keyword evidence="6" id="KW-0396">Initiation factor</keyword>
<dbReference type="PANTHER" id="PTHR48068:SF4">
    <property type="entry name" value="TATA-BOX BINDING PROTEIN ASSOCIATED FACTOR 9"/>
    <property type="match status" value="1"/>
</dbReference>
<dbReference type="GO" id="GO:0003713">
    <property type="term" value="F:transcription coactivator activity"/>
    <property type="evidence" value="ECO:0007669"/>
    <property type="project" value="TreeGrafter"/>
</dbReference>
<evidence type="ECO:0000313" key="7">
    <source>
        <dbReference type="Proteomes" id="UP000316726"/>
    </source>
</evidence>
<evidence type="ECO:0000256" key="5">
    <source>
        <dbReference type="ARBA" id="ARBA00023242"/>
    </source>
</evidence>
<dbReference type="InterPro" id="IPR051431">
    <property type="entry name" value="TFIID_subunit_9"/>
</dbReference>
<dbReference type="STRING" id="1764295.A0A5B8MIL2"/>
<keyword evidence="7" id="KW-1185">Reference proteome</keyword>
<comment type="subcellular location">
    <subcellularLocation>
        <location evidence="1">Nucleus</location>
    </subcellularLocation>
</comment>
<dbReference type="InterPro" id="IPR003162">
    <property type="entry name" value="TFIID-31"/>
</dbReference>
<keyword evidence="5" id="KW-0539">Nucleus</keyword>
<dbReference type="GO" id="GO:0000124">
    <property type="term" value="C:SAGA complex"/>
    <property type="evidence" value="ECO:0007669"/>
    <property type="project" value="TreeGrafter"/>
</dbReference>
<keyword evidence="6" id="KW-0648">Protein biosynthesis</keyword>
<dbReference type="EMBL" id="CP031036">
    <property type="protein sequence ID" value="QDZ20229.1"/>
    <property type="molecule type" value="Genomic_DNA"/>
</dbReference>
<dbReference type="InterPro" id="IPR009072">
    <property type="entry name" value="Histone-fold"/>
</dbReference>
<proteinExistence type="inferred from homology"/>
<name>A0A5B8MIL2_9CHLO</name>
<keyword evidence="4" id="KW-0804">Transcription</keyword>
<dbReference type="Pfam" id="PF02291">
    <property type="entry name" value="TFIID-31kDa"/>
    <property type="match status" value="1"/>
</dbReference>
<comment type="similarity">
    <text evidence="2">Belongs to the TAF9 family.</text>
</comment>
<dbReference type="OrthoDB" id="341924at2759"/>
<dbReference type="GO" id="GO:0051123">
    <property type="term" value="P:RNA polymerase II preinitiation complex assembly"/>
    <property type="evidence" value="ECO:0007669"/>
    <property type="project" value="TreeGrafter"/>
</dbReference>